<accession>A0A8S5Q4J5</accession>
<dbReference type="Gene3D" id="1.10.10.10">
    <property type="entry name" value="Winged helix-like DNA-binding domain superfamily/Winged helix DNA-binding domain"/>
    <property type="match status" value="1"/>
</dbReference>
<feature type="region of interest" description="Disordered" evidence="1">
    <location>
        <begin position="226"/>
        <end position="250"/>
    </location>
</feature>
<feature type="compositionally biased region" description="Acidic residues" evidence="1">
    <location>
        <begin position="237"/>
        <end position="250"/>
    </location>
</feature>
<protein>
    <submittedName>
        <fullName evidence="3">Ftsk gamma domain</fullName>
    </submittedName>
</protein>
<feature type="domain" description="FtsK gamma" evidence="2">
    <location>
        <begin position="175"/>
        <end position="240"/>
    </location>
</feature>
<dbReference type="InterPro" id="IPR036388">
    <property type="entry name" value="WH-like_DNA-bd_sf"/>
</dbReference>
<feature type="compositionally biased region" description="Acidic residues" evidence="1">
    <location>
        <begin position="130"/>
        <end position="169"/>
    </location>
</feature>
<reference evidence="3" key="1">
    <citation type="journal article" date="2021" name="Proc. Natl. Acad. Sci. U.S.A.">
        <title>A Catalog of Tens of Thousands of Viruses from Human Metagenomes Reveals Hidden Associations with Chronic Diseases.</title>
        <authorList>
            <person name="Tisza M.J."/>
            <person name="Buck C.B."/>
        </authorList>
    </citation>
    <scope>NUCLEOTIDE SEQUENCE</scope>
    <source>
        <strain evidence="3">Ctlwr10</strain>
    </source>
</reference>
<dbReference type="PANTHER" id="PTHR22683">
    <property type="entry name" value="SPORULATION PROTEIN RELATED"/>
    <property type="match status" value="1"/>
</dbReference>
<dbReference type="PANTHER" id="PTHR22683:SF41">
    <property type="entry name" value="DNA TRANSLOCASE FTSK"/>
    <property type="match status" value="1"/>
</dbReference>
<dbReference type="Pfam" id="PF09397">
    <property type="entry name" value="FtsK_gamma"/>
    <property type="match status" value="1"/>
</dbReference>
<feature type="region of interest" description="Disordered" evidence="1">
    <location>
        <begin position="130"/>
        <end position="178"/>
    </location>
</feature>
<evidence type="ECO:0000259" key="2">
    <source>
        <dbReference type="SMART" id="SM00843"/>
    </source>
</evidence>
<evidence type="ECO:0000313" key="3">
    <source>
        <dbReference type="EMBL" id="DAE14042.1"/>
    </source>
</evidence>
<dbReference type="InterPro" id="IPR036390">
    <property type="entry name" value="WH_DNA-bd_sf"/>
</dbReference>
<sequence length="250" mass="28162">MSEISMYEAQKKKMEGLCEEHDLTYRFQKDTYPPTFTISPIQGMDAQLSMLENVEEAGYISPEAKMTWIFKDGSLETKVTGGTFTIAKTLRTKIESVLTKMLTYWMQYFFRDVMEKRSLKDGMMPVINEDEVEDDDAYEEDPEDSDDAEAPEMLDGDDAEDGADDDLGDTADSSDATDDDLYNQAVSIVRMENKATVSLLQRRLNVGYARAARIMELLEENSIVGPYAGSNPREVLPADEPDDMEDAADE</sequence>
<dbReference type="SUPFAM" id="SSF46785">
    <property type="entry name" value="Winged helix' DNA-binding domain"/>
    <property type="match status" value="1"/>
</dbReference>
<dbReference type="InterPro" id="IPR018541">
    <property type="entry name" value="Ftsk_gamma"/>
</dbReference>
<dbReference type="EMBL" id="BK015575">
    <property type="protein sequence ID" value="DAE14042.1"/>
    <property type="molecule type" value="Genomic_DNA"/>
</dbReference>
<dbReference type="SMART" id="SM00843">
    <property type="entry name" value="Ftsk_gamma"/>
    <property type="match status" value="1"/>
</dbReference>
<dbReference type="InterPro" id="IPR050206">
    <property type="entry name" value="FtsK/SpoIIIE/SftA"/>
</dbReference>
<proteinExistence type="predicted"/>
<evidence type="ECO:0000256" key="1">
    <source>
        <dbReference type="SAM" id="MobiDB-lite"/>
    </source>
</evidence>
<name>A0A8S5Q4J5_9CAUD</name>
<organism evidence="3">
    <name type="scientific">Caudovirales sp. ctlwr10</name>
    <dbReference type="NCBI Taxonomy" id="2825771"/>
    <lineage>
        <taxon>Viruses</taxon>
        <taxon>Duplodnaviria</taxon>
        <taxon>Heunggongvirae</taxon>
        <taxon>Uroviricota</taxon>
        <taxon>Caudoviricetes</taxon>
    </lineage>
</organism>